<evidence type="ECO:0000313" key="6">
    <source>
        <dbReference type="RefSeq" id="XP_022079816.1"/>
    </source>
</evidence>
<dbReference type="OrthoDB" id="110174at2759"/>
<keyword evidence="1" id="KW-0812">Transmembrane</keyword>
<dbReference type="GeneID" id="110973363"/>
<organism evidence="2 4">
    <name type="scientific">Acanthaster planci</name>
    <name type="common">Crown-of-thorns starfish</name>
    <dbReference type="NCBI Taxonomy" id="133434"/>
    <lineage>
        <taxon>Eukaryota</taxon>
        <taxon>Metazoa</taxon>
        <taxon>Echinodermata</taxon>
        <taxon>Eleutherozoa</taxon>
        <taxon>Asterozoa</taxon>
        <taxon>Asteroidea</taxon>
        <taxon>Valvatacea</taxon>
        <taxon>Valvatida</taxon>
        <taxon>Acanthasteridae</taxon>
        <taxon>Acanthaster</taxon>
    </lineage>
</organism>
<evidence type="ECO:0000256" key="1">
    <source>
        <dbReference type="SAM" id="Phobius"/>
    </source>
</evidence>
<keyword evidence="1" id="KW-0472">Membrane</keyword>
<accession>A0A8B7XGA0</accession>
<reference evidence="3 4" key="1">
    <citation type="submission" date="2025-04" db="UniProtKB">
        <authorList>
            <consortium name="RefSeq"/>
        </authorList>
    </citation>
    <scope>IDENTIFICATION</scope>
</reference>
<dbReference type="RefSeq" id="XP_022079813.1">
    <property type="nucleotide sequence ID" value="XM_022224121.1"/>
</dbReference>
<feature type="transmembrane region" description="Helical" evidence="1">
    <location>
        <begin position="16"/>
        <end position="33"/>
    </location>
</feature>
<dbReference type="RefSeq" id="XP_022079814.1">
    <property type="nucleotide sequence ID" value="XM_022224122.1"/>
</dbReference>
<dbReference type="GO" id="GO:0016020">
    <property type="term" value="C:membrane"/>
    <property type="evidence" value="ECO:0007669"/>
    <property type="project" value="TreeGrafter"/>
</dbReference>
<dbReference type="OMA" id="VTSRWEI"/>
<dbReference type="KEGG" id="aplc:110973363"/>
<dbReference type="RefSeq" id="XP_022079816.1">
    <property type="nucleotide sequence ID" value="XM_022224124.1"/>
</dbReference>
<evidence type="ECO:0000313" key="5">
    <source>
        <dbReference type="RefSeq" id="XP_022079815.1"/>
    </source>
</evidence>
<dbReference type="PANTHER" id="PTHR21824:SF4">
    <property type="entry name" value="TRANSMEMBRANE PROTEIN 177"/>
    <property type="match status" value="1"/>
</dbReference>
<gene>
    <name evidence="3 4 5 6" type="primary">LOC110973363</name>
</gene>
<evidence type="ECO:0000313" key="2">
    <source>
        <dbReference type="Proteomes" id="UP000694845"/>
    </source>
</evidence>
<keyword evidence="2" id="KW-1185">Reference proteome</keyword>
<dbReference type="Proteomes" id="UP000694845">
    <property type="component" value="Unplaced"/>
</dbReference>
<keyword evidence="1" id="KW-1133">Transmembrane helix</keyword>
<feature type="transmembrane region" description="Helical" evidence="1">
    <location>
        <begin position="192"/>
        <end position="210"/>
    </location>
</feature>
<evidence type="ECO:0000313" key="3">
    <source>
        <dbReference type="RefSeq" id="XP_022079813.1"/>
    </source>
</evidence>
<feature type="transmembrane region" description="Helical" evidence="1">
    <location>
        <begin position="167"/>
        <end position="186"/>
    </location>
</feature>
<sequence>MVFQGFLQFIRRPRNVVIFSGAVATGVFCIKLAPHAFPSKVYRPLVEAYKGGHKIAPTESQLSEFHKVCQDIGVNPGSYSVFVTSRWEIRSRGLAWLPNGVQFGIPAILKDNPDLSAKRFSDPIKTTADSEEGRAFRNSLNLSESARKFSLAREVIKIKRNATASSVVLAPVVTLANFAGVFAAQVLFPLPLYANVALVGTCFVMIYQFLMGVVNEREDLITDDKVAELGEEYVRGGVEFYEKKIQKNIALRKIMGRRGEQMYTYYGNEVPGWIYSAGASNTQERDRLKKRLEEMERKGAPS</sequence>
<dbReference type="AlphaFoldDB" id="A0A8B7XGA0"/>
<proteinExistence type="predicted"/>
<dbReference type="CTD" id="80775"/>
<dbReference type="PANTHER" id="PTHR21824">
    <property type="entry name" value="TRANSMEMBRANE PROTEIN 177"/>
    <property type="match status" value="1"/>
</dbReference>
<dbReference type="RefSeq" id="XP_022079815.1">
    <property type="nucleotide sequence ID" value="XM_022224123.1"/>
</dbReference>
<dbReference type="InterPro" id="IPR026620">
    <property type="entry name" value="TMEM177"/>
</dbReference>
<name>A0A8B7XGA0_ACAPL</name>
<evidence type="ECO:0000313" key="4">
    <source>
        <dbReference type="RefSeq" id="XP_022079814.1"/>
    </source>
</evidence>
<protein>
    <submittedName>
        <fullName evidence="3 4">Transmembrane protein 177-like</fullName>
    </submittedName>
</protein>